<dbReference type="Gene3D" id="3.30.40.10">
    <property type="entry name" value="Zinc/RING finger domain, C3HC4 (zinc finger)"/>
    <property type="match status" value="1"/>
</dbReference>
<evidence type="ECO:0000256" key="10">
    <source>
        <dbReference type="ARBA" id="ARBA00022833"/>
    </source>
</evidence>
<dbReference type="GO" id="GO:0061630">
    <property type="term" value="F:ubiquitin protein ligase activity"/>
    <property type="evidence" value="ECO:0007669"/>
    <property type="project" value="UniProtKB-EC"/>
</dbReference>
<evidence type="ECO:0000256" key="4">
    <source>
        <dbReference type="ARBA" id="ARBA00012483"/>
    </source>
</evidence>
<dbReference type="PANTHER" id="PTHR14155">
    <property type="entry name" value="RING FINGER DOMAIN-CONTAINING"/>
    <property type="match status" value="1"/>
</dbReference>
<keyword evidence="8" id="KW-0863">Zinc-finger</keyword>
<evidence type="ECO:0000256" key="8">
    <source>
        <dbReference type="ARBA" id="ARBA00022771"/>
    </source>
</evidence>
<gene>
    <name evidence="17" type="ORF">MUK42_00234</name>
</gene>
<name>A0A9E7FDM5_9LILI</name>
<feature type="compositionally biased region" description="Gly residues" evidence="14">
    <location>
        <begin position="354"/>
        <end position="369"/>
    </location>
</feature>
<keyword evidence="11 15" id="KW-1133">Transmembrane helix</keyword>
<comment type="similarity">
    <text evidence="13">Belongs to the RING-type zinc finger family. ATL subfamily.</text>
</comment>
<evidence type="ECO:0000313" key="17">
    <source>
        <dbReference type="EMBL" id="URD92262.1"/>
    </source>
</evidence>
<reference evidence="17" key="1">
    <citation type="submission" date="2022-05" db="EMBL/GenBank/DDBJ databases">
        <title>The Musa troglodytarum L. genome provides insights into the mechanism of non-climacteric behaviour and enrichment of carotenoids.</title>
        <authorList>
            <person name="Wang J."/>
        </authorList>
    </citation>
    <scope>NUCLEOTIDE SEQUENCE</scope>
    <source>
        <tissue evidence="17">Leaf</tissue>
    </source>
</reference>
<dbReference type="AlphaFoldDB" id="A0A9E7FDM5"/>
<feature type="domain" description="RING-type" evidence="16">
    <location>
        <begin position="171"/>
        <end position="212"/>
    </location>
</feature>
<comment type="subcellular location">
    <subcellularLocation>
        <location evidence="2">Membrane</location>
        <topology evidence="2">Single-pass membrane protein</topology>
    </subcellularLocation>
</comment>
<evidence type="ECO:0000256" key="7">
    <source>
        <dbReference type="ARBA" id="ARBA00022723"/>
    </source>
</evidence>
<feature type="transmembrane region" description="Helical" evidence="15">
    <location>
        <begin position="91"/>
        <end position="111"/>
    </location>
</feature>
<dbReference type="GO" id="GO:0016020">
    <property type="term" value="C:membrane"/>
    <property type="evidence" value="ECO:0007669"/>
    <property type="project" value="UniProtKB-SubCell"/>
</dbReference>
<dbReference type="EMBL" id="CP097505">
    <property type="protein sequence ID" value="URD92262.1"/>
    <property type="molecule type" value="Genomic_DNA"/>
</dbReference>
<keyword evidence="10" id="KW-0862">Zinc</keyword>
<keyword evidence="5" id="KW-0808">Transferase</keyword>
<dbReference type="Proteomes" id="UP001055439">
    <property type="component" value="Chromosome 3"/>
</dbReference>
<dbReference type="InterPro" id="IPR053238">
    <property type="entry name" value="RING-H2_zinc_finger"/>
</dbReference>
<dbReference type="OrthoDB" id="8062037at2759"/>
<protein>
    <recommendedName>
        <fullName evidence="4">RING-type E3 ubiquitin transferase</fullName>
        <ecNumber evidence="4">2.3.2.27</ecNumber>
    </recommendedName>
</protein>
<keyword evidence="12 15" id="KW-0472">Membrane</keyword>
<keyword evidence="7" id="KW-0479">Metal-binding</keyword>
<comment type="catalytic activity">
    <reaction evidence="1">
        <text>S-ubiquitinyl-[E2 ubiquitin-conjugating enzyme]-L-cysteine + [acceptor protein]-L-lysine = [E2 ubiquitin-conjugating enzyme]-L-cysteine + N(6)-ubiquitinyl-[acceptor protein]-L-lysine.</text>
        <dbReference type="EC" id="2.3.2.27"/>
    </reaction>
</comment>
<evidence type="ECO:0000256" key="9">
    <source>
        <dbReference type="ARBA" id="ARBA00022786"/>
    </source>
</evidence>
<dbReference type="Pfam" id="PF13639">
    <property type="entry name" value="zf-RING_2"/>
    <property type="match status" value="1"/>
</dbReference>
<evidence type="ECO:0000256" key="12">
    <source>
        <dbReference type="ARBA" id="ARBA00023136"/>
    </source>
</evidence>
<evidence type="ECO:0000256" key="5">
    <source>
        <dbReference type="ARBA" id="ARBA00022679"/>
    </source>
</evidence>
<comment type="pathway">
    <text evidence="3">Protein modification; protein ubiquitination.</text>
</comment>
<evidence type="ECO:0000313" key="18">
    <source>
        <dbReference type="Proteomes" id="UP001055439"/>
    </source>
</evidence>
<keyword evidence="9" id="KW-0833">Ubl conjugation pathway</keyword>
<dbReference type="InterPro" id="IPR013083">
    <property type="entry name" value="Znf_RING/FYVE/PHD"/>
</dbReference>
<keyword evidence="18" id="KW-1185">Reference proteome</keyword>
<evidence type="ECO:0000256" key="6">
    <source>
        <dbReference type="ARBA" id="ARBA00022692"/>
    </source>
</evidence>
<dbReference type="SMART" id="SM00184">
    <property type="entry name" value="RING"/>
    <property type="match status" value="1"/>
</dbReference>
<dbReference type="SUPFAM" id="SSF57850">
    <property type="entry name" value="RING/U-box"/>
    <property type="match status" value="1"/>
</dbReference>
<dbReference type="FunFam" id="3.30.40.10:FF:000187">
    <property type="entry name" value="E3 ubiquitin-protein ligase ATL6"/>
    <property type="match status" value="1"/>
</dbReference>
<proteinExistence type="inferred from homology"/>
<evidence type="ECO:0000259" key="16">
    <source>
        <dbReference type="SMART" id="SM00184"/>
    </source>
</evidence>
<evidence type="ECO:0000256" key="3">
    <source>
        <dbReference type="ARBA" id="ARBA00004906"/>
    </source>
</evidence>
<dbReference type="InterPro" id="IPR001841">
    <property type="entry name" value="Znf_RING"/>
</dbReference>
<evidence type="ECO:0000256" key="14">
    <source>
        <dbReference type="SAM" id="MobiDB-lite"/>
    </source>
</evidence>
<feature type="region of interest" description="Disordered" evidence="14">
    <location>
        <begin position="234"/>
        <end position="255"/>
    </location>
</feature>
<evidence type="ECO:0000256" key="2">
    <source>
        <dbReference type="ARBA" id="ARBA00004167"/>
    </source>
</evidence>
<dbReference type="PANTHER" id="PTHR14155:SF263">
    <property type="entry name" value="E3 UBIQUITIN-PROTEIN LIGASE ATL6"/>
    <property type="match status" value="1"/>
</dbReference>
<accession>A0A9E7FDM5</accession>
<evidence type="ECO:0000256" key="11">
    <source>
        <dbReference type="ARBA" id="ARBA00022989"/>
    </source>
</evidence>
<feature type="region of interest" description="Disordered" evidence="14">
    <location>
        <begin position="339"/>
        <end position="374"/>
    </location>
</feature>
<dbReference type="CDD" id="cd16461">
    <property type="entry name" value="RING-H2_EL5-like"/>
    <property type="match status" value="1"/>
</dbReference>
<organism evidence="17 18">
    <name type="scientific">Musa troglodytarum</name>
    <name type="common">fe'i banana</name>
    <dbReference type="NCBI Taxonomy" id="320322"/>
    <lineage>
        <taxon>Eukaryota</taxon>
        <taxon>Viridiplantae</taxon>
        <taxon>Streptophyta</taxon>
        <taxon>Embryophyta</taxon>
        <taxon>Tracheophyta</taxon>
        <taxon>Spermatophyta</taxon>
        <taxon>Magnoliopsida</taxon>
        <taxon>Liliopsida</taxon>
        <taxon>Zingiberales</taxon>
        <taxon>Musaceae</taxon>
        <taxon>Musa</taxon>
    </lineage>
</organism>
<keyword evidence="6 15" id="KW-0812">Transmembrane</keyword>
<evidence type="ECO:0000256" key="15">
    <source>
        <dbReference type="SAM" id="Phobius"/>
    </source>
</evidence>
<sequence length="451" mass="49023">MRVRFTCIGSFRALSPLQNVTPCSRPHRPRFRFAPVRLDIRLTTMASVGFVVLPLTLLLLSARCAHAQPSAPPSDNYSPYFGAPSFNPTTAIVIVFLVSAFFLVGFISIYIRHCAGADPRGPVAGAAARSRRLPWQQQQQRGLSPTVIETFPTLVYSEVKGLKLGKGSLQCAVCLGEFEDDDALRLLPRCSHAFHPDCIDTWLTSHVTCPVCRSNLAEAADTEPPPVVFPALETPVPPPQGREEEALPTRPSPTGQATIVVDQEAGEDKKEELSQIERLRREVGSRSWRRPSKLLRSHSTGHLVALPGENVDRYTLRLPEHVRKEIFAARQLHRSTSCNAFPTVDEGSSRRGYRGTGIGGGGTGEGSSRGGRSVRLGRSDRWPSFFIRTLSMKVPAWATGMRADGGDESVKKGVGECSSSGKFAAVRTPFNCLGGRGHDDESSTAALAGRV</sequence>
<dbReference type="GO" id="GO:0008270">
    <property type="term" value="F:zinc ion binding"/>
    <property type="evidence" value="ECO:0007669"/>
    <property type="project" value="UniProtKB-KW"/>
</dbReference>
<dbReference type="EC" id="2.3.2.27" evidence="4"/>
<evidence type="ECO:0000256" key="13">
    <source>
        <dbReference type="ARBA" id="ARBA00024209"/>
    </source>
</evidence>
<evidence type="ECO:0000256" key="1">
    <source>
        <dbReference type="ARBA" id="ARBA00000900"/>
    </source>
</evidence>